<evidence type="ECO:0000313" key="1">
    <source>
        <dbReference type="EMBL" id="QSX00048.1"/>
    </source>
</evidence>
<proteinExistence type="predicted"/>
<reference evidence="1 2" key="1">
    <citation type="submission" date="2021-03" db="EMBL/GenBank/DDBJ databases">
        <title>Haloterrigena longa sp. nov. and Haloterrigena limicola sp. nov., extremely halophilic archaea isolated from a salt lake.</title>
        <authorList>
            <person name="Henglin C."/>
        </authorList>
    </citation>
    <scope>NUCLEOTIDE SEQUENCE [LARGE SCALE GENOMIC DNA]</scope>
    <source>
        <strain evidence="1 2">KZCA68</strain>
    </source>
</reference>
<dbReference type="GeneID" id="63186343"/>
<keyword evidence="2" id="KW-1185">Reference proteome</keyword>
<organism evidence="1 2">
    <name type="scientific">Haloterrigena alkaliphila</name>
    <dbReference type="NCBI Taxonomy" id="2816475"/>
    <lineage>
        <taxon>Archaea</taxon>
        <taxon>Methanobacteriati</taxon>
        <taxon>Methanobacteriota</taxon>
        <taxon>Stenosarchaea group</taxon>
        <taxon>Halobacteria</taxon>
        <taxon>Halobacteriales</taxon>
        <taxon>Natrialbaceae</taxon>
        <taxon>Haloterrigena</taxon>
    </lineage>
</organism>
<gene>
    <name evidence="1" type="ORF">J0X25_03520</name>
</gene>
<dbReference type="RefSeq" id="WP_207289728.1">
    <property type="nucleotide sequence ID" value="NZ_CP071462.1"/>
</dbReference>
<name>A0A8A2VHA5_9EURY</name>
<sequence>MNFTRRKALHICGSALLIPSTGCLFRNDSSETRLGEVSVLNRGERTYIINVLLIDDNGPVYWDSVNVEPSGEGGSSSGELSSGIPESKSSYTLYAWSGNQNRSEWEEQDLGEIDSACVNVLIIVGNGTDESQGDIDIRVSGDCSGNNE</sequence>
<accession>A0A8A2VHA5</accession>
<protein>
    <submittedName>
        <fullName evidence="1">Uncharacterized protein</fullName>
    </submittedName>
</protein>
<dbReference type="KEGG" id="hakz:J0X25_03520"/>
<dbReference type="EMBL" id="CP071462">
    <property type="protein sequence ID" value="QSX00048.1"/>
    <property type="molecule type" value="Genomic_DNA"/>
</dbReference>
<dbReference type="AlphaFoldDB" id="A0A8A2VHA5"/>
<evidence type="ECO:0000313" key="2">
    <source>
        <dbReference type="Proteomes" id="UP000663203"/>
    </source>
</evidence>
<dbReference type="Proteomes" id="UP000663203">
    <property type="component" value="Chromosome"/>
</dbReference>